<comment type="caution">
    <text evidence="2">The sequence shown here is derived from an EMBL/GenBank/DDBJ whole genome shotgun (WGS) entry which is preliminary data.</text>
</comment>
<sequence length="103" mass="11216">MRDLIRTAQLPADLHPAAVEQQATELRNGWLKLQRGFFQHSRATIEQARADAEAAADAYPVRIAAIRALIDQHGMASKPKAAVAEPEPTNFGELPAWMTGEAA</sequence>
<proteinExistence type="predicted"/>
<dbReference type="RefSeq" id="WP_375737118.1">
    <property type="nucleotide sequence ID" value="NZ_JBCGDC010000225.1"/>
</dbReference>
<gene>
    <name evidence="2" type="ORF">AAFH96_35365</name>
</gene>
<reference evidence="2 3" key="1">
    <citation type="submission" date="2024-04" db="EMBL/GenBank/DDBJ databases">
        <title>Polymorphospora sp. isolated from Baiyangdian Lake in Xiong'an New Area.</title>
        <authorList>
            <person name="Zhang X."/>
            <person name="Liu J."/>
        </authorList>
    </citation>
    <scope>NUCLEOTIDE SEQUENCE [LARGE SCALE GENOMIC DNA]</scope>
    <source>
        <strain evidence="2 3">2-325</strain>
    </source>
</reference>
<evidence type="ECO:0000313" key="3">
    <source>
        <dbReference type="Proteomes" id="UP001582793"/>
    </source>
</evidence>
<accession>A0ABV5D224</accession>
<name>A0ABV5D224_9ACTN</name>
<keyword evidence="3" id="KW-1185">Reference proteome</keyword>
<dbReference type="Proteomes" id="UP001582793">
    <property type="component" value="Unassembled WGS sequence"/>
</dbReference>
<feature type="region of interest" description="Disordered" evidence="1">
    <location>
        <begin position="79"/>
        <end position="103"/>
    </location>
</feature>
<evidence type="ECO:0000313" key="2">
    <source>
        <dbReference type="EMBL" id="MFB6398315.1"/>
    </source>
</evidence>
<dbReference type="EMBL" id="JBCGDC010000225">
    <property type="protein sequence ID" value="MFB6398315.1"/>
    <property type="molecule type" value="Genomic_DNA"/>
</dbReference>
<protein>
    <submittedName>
        <fullName evidence="2">Uncharacterized protein</fullName>
    </submittedName>
</protein>
<organism evidence="2 3">
    <name type="scientific">Polymorphospora lycopeni</name>
    <dbReference type="NCBI Taxonomy" id="3140240"/>
    <lineage>
        <taxon>Bacteria</taxon>
        <taxon>Bacillati</taxon>
        <taxon>Actinomycetota</taxon>
        <taxon>Actinomycetes</taxon>
        <taxon>Micromonosporales</taxon>
        <taxon>Micromonosporaceae</taxon>
        <taxon>Polymorphospora</taxon>
    </lineage>
</organism>
<evidence type="ECO:0000256" key="1">
    <source>
        <dbReference type="SAM" id="MobiDB-lite"/>
    </source>
</evidence>